<feature type="binding site" evidence="1">
    <location>
        <position position="150"/>
    </location>
    <ligand>
        <name>Mn(2+)</name>
        <dbReference type="ChEBI" id="CHEBI:29035"/>
        <label>2</label>
    </ligand>
</feature>
<protein>
    <recommendedName>
        <fullName evidence="2">Peptidase M20 dimerisation domain-containing protein</fullName>
    </recommendedName>
</protein>
<dbReference type="NCBIfam" id="TIGR01891">
    <property type="entry name" value="amidohydrolases"/>
    <property type="match status" value="1"/>
</dbReference>
<reference evidence="3" key="1">
    <citation type="journal article" date="2014" name="Int. J. Syst. Evol. Microbiol.">
        <title>Complete genome sequence of Corynebacterium casei LMG S-19264T (=DSM 44701T), isolated from a smear-ripened cheese.</title>
        <authorList>
            <consortium name="US DOE Joint Genome Institute (JGI-PGF)"/>
            <person name="Walter F."/>
            <person name="Albersmeier A."/>
            <person name="Kalinowski J."/>
            <person name="Ruckert C."/>
        </authorList>
    </citation>
    <scope>NUCLEOTIDE SEQUENCE</scope>
    <source>
        <strain evidence="3">JCM 15759</strain>
    </source>
</reference>
<feature type="binding site" evidence="1">
    <location>
        <position position="148"/>
    </location>
    <ligand>
        <name>Mn(2+)</name>
        <dbReference type="ChEBI" id="CHEBI:29035"/>
        <label>2</label>
    </ligand>
</feature>
<gene>
    <name evidence="3" type="ORF">GCM10009006_04900</name>
</gene>
<dbReference type="GO" id="GO:0046872">
    <property type="term" value="F:metal ion binding"/>
    <property type="evidence" value="ECO:0007669"/>
    <property type="project" value="UniProtKB-KW"/>
</dbReference>
<organism evidence="3 4">
    <name type="scientific">Haloarcula argentinensis</name>
    <dbReference type="NCBI Taxonomy" id="43776"/>
    <lineage>
        <taxon>Archaea</taxon>
        <taxon>Methanobacteriati</taxon>
        <taxon>Methanobacteriota</taxon>
        <taxon>Stenosarchaea group</taxon>
        <taxon>Halobacteria</taxon>
        <taxon>Halobacteriales</taxon>
        <taxon>Haloarculaceae</taxon>
        <taxon>Haloarcula</taxon>
    </lineage>
</organism>
<reference evidence="3" key="2">
    <citation type="submission" date="2020-09" db="EMBL/GenBank/DDBJ databases">
        <authorList>
            <person name="Sun Q."/>
            <person name="Ohkuma M."/>
        </authorList>
    </citation>
    <scope>NUCLEOTIDE SEQUENCE</scope>
    <source>
        <strain evidence="3">JCM 15759</strain>
    </source>
</reference>
<evidence type="ECO:0000313" key="3">
    <source>
        <dbReference type="EMBL" id="GGM26499.1"/>
    </source>
</evidence>
<feature type="domain" description="Peptidase M20 dimerisation" evidence="2">
    <location>
        <begin position="229"/>
        <end position="302"/>
    </location>
</feature>
<dbReference type="Pfam" id="PF07687">
    <property type="entry name" value="M20_dimer"/>
    <property type="match status" value="1"/>
</dbReference>
<dbReference type="SUPFAM" id="SSF55031">
    <property type="entry name" value="Bacterial exopeptidase dimerisation domain"/>
    <property type="match status" value="1"/>
</dbReference>
<dbReference type="GO" id="GO:0046657">
    <property type="term" value="P:folic acid catabolic process"/>
    <property type="evidence" value="ECO:0007669"/>
    <property type="project" value="TreeGrafter"/>
</dbReference>
<dbReference type="GO" id="GO:0016805">
    <property type="term" value="F:dipeptidase activity"/>
    <property type="evidence" value="ECO:0007669"/>
    <property type="project" value="TreeGrafter"/>
</dbReference>
<dbReference type="InterPro" id="IPR052030">
    <property type="entry name" value="Peptidase_M20/M20A_hydrolases"/>
</dbReference>
<dbReference type="InterPro" id="IPR002933">
    <property type="entry name" value="Peptidase_M20"/>
</dbReference>
<keyword evidence="1" id="KW-0479">Metal-binding</keyword>
<feature type="binding site" evidence="1">
    <location>
        <position position="206"/>
    </location>
    <ligand>
        <name>Mn(2+)</name>
        <dbReference type="ChEBI" id="CHEBI:29035"/>
        <label>2</label>
    </ligand>
</feature>
<sequence length="429" mass="45430">MTRFAGMNEAQQERLRSVRRDLHSYPEPAWREFYTTSRIVDEIERTGVDQLYTGQDVVDGDARMAVPDDDELEDWQRKARDAGAREDVLEAAAGGFTGALAVLERGEGPTVALRVDIDALPIPESDSVAHAPTTAEFRSTNEGYMHACGHDAHATIGLGVLEAVKESDFRGTFKVVFQPAEEVIGGGKAVAESGHLDDVDHLLAIHIGLDHPTGEIVAGVGGFLAVRQFEATFSGETAHAGGHPAQGRDAVQALATAVQNLHAIRRHGDGATRVNAGVVKGGTATNIVPGEATLEGEVRGETTPLKEYMSERADTVMSSAAEMHDCEVNIETTAEAPSAVSDDALADVVYDAADSVSGVTSRLRTDDLGGSEDATYLMDRVQDHGGTATFVGIGTDHPGGHHTPTFDVDEDSLAIGIDVISEAISQLSK</sequence>
<feature type="binding site" evidence="1">
    <location>
        <position position="182"/>
    </location>
    <ligand>
        <name>Mn(2+)</name>
        <dbReference type="ChEBI" id="CHEBI:29035"/>
        <label>2</label>
    </ligand>
</feature>
<dbReference type="PANTHER" id="PTHR30575">
    <property type="entry name" value="PEPTIDASE M20"/>
    <property type="match status" value="1"/>
</dbReference>
<accession>A0A830F9U8</accession>
<feature type="binding site" evidence="1">
    <location>
        <position position="402"/>
    </location>
    <ligand>
        <name>Mn(2+)</name>
        <dbReference type="ChEBI" id="CHEBI:29035"/>
        <label>2</label>
    </ligand>
</feature>
<keyword evidence="1" id="KW-0464">Manganese</keyword>
<dbReference type="InterPro" id="IPR017439">
    <property type="entry name" value="Amidohydrolase"/>
</dbReference>
<dbReference type="GO" id="GO:0005737">
    <property type="term" value="C:cytoplasm"/>
    <property type="evidence" value="ECO:0007669"/>
    <property type="project" value="TreeGrafter"/>
</dbReference>
<evidence type="ECO:0000313" key="4">
    <source>
        <dbReference type="Proteomes" id="UP000656367"/>
    </source>
</evidence>
<dbReference type="EMBL" id="BMON01000001">
    <property type="protein sequence ID" value="GGM26499.1"/>
    <property type="molecule type" value="Genomic_DNA"/>
</dbReference>
<dbReference type="Pfam" id="PF01546">
    <property type="entry name" value="Peptidase_M20"/>
    <property type="match status" value="1"/>
</dbReference>
<dbReference type="PANTHER" id="PTHR30575:SF3">
    <property type="entry name" value="PEPTIDASE M20 DIMERISATION DOMAIN-CONTAINING PROTEIN"/>
    <property type="match status" value="1"/>
</dbReference>
<name>A0A830F9U8_HALAR</name>
<evidence type="ECO:0000259" key="2">
    <source>
        <dbReference type="Pfam" id="PF07687"/>
    </source>
</evidence>
<proteinExistence type="predicted"/>
<comment type="cofactor">
    <cofactor evidence="1">
        <name>Mn(2+)</name>
        <dbReference type="ChEBI" id="CHEBI:29035"/>
    </cofactor>
    <text evidence="1">The Mn(2+) ion enhances activity.</text>
</comment>
<comment type="caution">
    <text evidence="3">The sequence shown here is derived from an EMBL/GenBank/DDBJ whole genome shotgun (WGS) entry which is preliminary data.</text>
</comment>
<dbReference type="SUPFAM" id="SSF53187">
    <property type="entry name" value="Zn-dependent exopeptidases"/>
    <property type="match status" value="1"/>
</dbReference>
<dbReference type="InterPro" id="IPR036264">
    <property type="entry name" value="Bact_exopeptidase_dim_dom"/>
</dbReference>
<dbReference type="Gene3D" id="3.40.630.10">
    <property type="entry name" value="Zn peptidases"/>
    <property type="match status" value="2"/>
</dbReference>
<dbReference type="PIRSF" id="PIRSF005962">
    <property type="entry name" value="Pept_M20D_amidohydro"/>
    <property type="match status" value="1"/>
</dbReference>
<dbReference type="InterPro" id="IPR011650">
    <property type="entry name" value="Peptidase_M20_dimer"/>
</dbReference>
<dbReference type="Proteomes" id="UP000656367">
    <property type="component" value="Unassembled WGS sequence"/>
</dbReference>
<evidence type="ECO:0000256" key="1">
    <source>
        <dbReference type="PIRSR" id="PIRSR005962-1"/>
    </source>
</evidence>
<dbReference type="GO" id="GO:0071713">
    <property type="term" value="F:para-aminobenzoyl-glutamate hydrolase activity"/>
    <property type="evidence" value="ECO:0007669"/>
    <property type="project" value="TreeGrafter"/>
</dbReference>
<dbReference type="AlphaFoldDB" id="A0A830F9U8"/>